<dbReference type="EMBL" id="JAPCWZ010000001">
    <property type="protein sequence ID" value="KAK8879942.1"/>
    <property type="molecule type" value="Genomic_DNA"/>
</dbReference>
<sequence>MRISKTNITSIDQGIAFYLIQISKRKTSMGMDEESSVSSRAEGLGVSDRNNPYSTFTIRQKRWILFLAAFSAMFSPMSSFIFYPAITSIAQSLNTTVGMIDLAVTTYMVVSGVTPAILGGAADNMGRRPVYIVALLIYLAANIGLALQDNFVSLLILRMVQSAGSSGTISLGYGVISDIASPSERGLYVGIFTIGPNVAPPFGPVLGGIVTSQLNWQWVFWVLAILGGSCLLLVVLSLPETARRIVGNGSIPTIGIYRPLIPVGVPKTAVSLSAHKPCFVIPNPIACLKLLFFKDIFIILLCNGLYYAIYCCVQATLASLFIDTYGYHELQAGLIYIPFGCGCLISTYTWGRLLNYDYERIGKRHGFATTHSEDDAFPIEEARLTSGYYLVGGATASIIGYGWVVGLKLHVAVPLVLQTIIGYTITGVFVALGTLLTDLNPSQSSTAAASANIVRCSLSAASLAIIQIVIDEIGVGWCFTILGLLSGACGPLLFWEMRRGQSWRKHRRSHVPA</sequence>
<comment type="subcellular location">
    <subcellularLocation>
        <location evidence="1">Membrane</location>
        <topology evidence="1">Multi-pass membrane protein</topology>
    </subcellularLocation>
</comment>
<dbReference type="Proteomes" id="UP001390339">
    <property type="component" value="Unassembled WGS sequence"/>
</dbReference>
<dbReference type="PANTHER" id="PTHR23502">
    <property type="entry name" value="MAJOR FACILITATOR SUPERFAMILY"/>
    <property type="match status" value="1"/>
</dbReference>
<feature type="transmembrane region" description="Helical" evidence="6">
    <location>
        <begin position="448"/>
        <end position="468"/>
    </location>
</feature>
<dbReference type="InterPro" id="IPR005829">
    <property type="entry name" value="Sugar_transporter_CS"/>
</dbReference>
<dbReference type="InterPro" id="IPR036259">
    <property type="entry name" value="MFS_trans_sf"/>
</dbReference>
<comment type="caution">
    <text evidence="8">The sequence shown here is derived from an EMBL/GenBank/DDBJ whole genome shotgun (WGS) entry which is preliminary data.</text>
</comment>
<feature type="transmembrane region" description="Helical" evidence="6">
    <location>
        <begin position="334"/>
        <end position="354"/>
    </location>
</feature>
<keyword evidence="9" id="KW-1185">Reference proteome</keyword>
<dbReference type="Gene3D" id="1.20.1250.20">
    <property type="entry name" value="MFS general substrate transporter like domains"/>
    <property type="match status" value="1"/>
</dbReference>
<feature type="transmembrane region" description="Helical" evidence="6">
    <location>
        <begin position="130"/>
        <end position="148"/>
    </location>
</feature>
<feature type="domain" description="Major facilitator superfamily (MFS) profile" evidence="7">
    <location>
        <begin position="64"/>
        <end position="498"/>
    </location>
</feature>
<feature type="transmembrane region" description="Helical" evidence="6">
    <location>
        <begin position="63"/>
        <end position="86"/>
    </location>
</feature>
<evidence type="ECO:0000256" key="6">
    <source>
        <dbReference type="SAM" id="Phobius"/>
    </source>
</evidence>
<feature type="transmembrane region" description="Helical" evidence="6">
    <location>
        <begin position="187"/>
        <end position="206"/>
    </location>
</feature>
<feature type="transmembrane region" description="Helical" evidence="6">
    <location>
        <begin position="154"/>
        <end position="175"/>
    </location>
</feature>
<dbReference type="PROSITE" id="PS50850">
    <property type="entry name" value="MFS"/>
    <property type="match status" value="1"/>
</dbReference>
<feature type="transmembrane region" description="Helical" evidence="6">
    <location>
        <begin position="296"/>
        <end position="322"/>
    </location>
</feature>
<proteinExistence type="predicted"/>
<organism evidence="8 9">
    <name type="scientific">Apiospora arundinis</name>
    <dbReference type="NCBI Taxonomy" id="335852"/>
    <lineage>
        <taxon>Eukaryota</taxon>
        <taxon>Fungi</taxon>
        <taxon>Dikarya</taxon>
        <taxon>Ascomycota</taxon>
        <taxon>Pezizomycotina</taxon>
        <taxon>Sordariomycetes</taxon>
        <taxon>Xylariomycetidae</taxon>
        <taxon>Amphisphaeriales</taxon>
        <taxon>Apiosporaceae</taxon>
        <taxon>Apiospora</taxon>
    </lineage>
</organism>
<feature type="transmembrane region" description="Helical" evidence="6">
    <location>
        <begin position="474"/>
        <end position="495"/>
    </location>
</feature>
<reference evidence="8 9" key="1">
    <citation type="journal article" date="2024" name="IMA Fungus">
        <title>Apiospora arundinis, a panoply of carbohydrate-active enzymes and secondary metabolites.</title>
        <authorList>
            <person name="Sorensen T."/>
            <person name="Petersen C."/>
            <person name="Muurmann A.T."/>
            <person name="Christiansen J.V."/>
            <person name="Brundto M.L."/>
            <person name="Overgaard C.K."/>
            <person name="Boysen A.T."/>
            <person name="Wollenberg R.D."/>
            <person name="Larsen T.O."/>
            <person name="Sorensen J.L."/>
            <person name="Nielsen K.L."/>
            <person name="Sondergaard T.E."/>
        </authorList>
    </citation>
    <scope>NUCLEOTIDE SEQUENCE [LARGE SCALE GENOMIC DNA]</scope>
    <source>
        <strain evidence="8 9">AAU 773</strain>
    </source>
</reference>
<dbReference type="InterPro" id="IPR020846">
    <property type="entry name" value="MFS_dom"/>
</dbReference>
<keyword evidence="3 6" id="KW-0812">Transmembrane</keyword>
<evidence type="ECO:0000256" key="5">
    <source>
        <dbReference type="ARBA" id="ARBA00023136"/>
    </source>
</evidence>
<feature type="transmembrane region" description="Helical" evidence="6">
    <location>
        <begin position="387"/>
        <end position="405"/>
    </location>
</feature>
<gene>
    <name evidence="8" type="ORF">PGQ11_001236</name>
</gene>
<dbReference type="Pfam" id="PF07690">
    <property type="entry name" value="MFS_1"/>
    <property type="match status" value="1"/>
</dbReference>
<feature type="transmembrane region" description="Helical" evidence="6">
    <location>
        <begin position="98"/>
        <end position="118"/>
    </location>
</feature>
<keyword evidence="4 6" id="KW-1133">Transmembrane helix</keyword>
<evidence type="ECO:0000256" key="1">
    <source>
        <dbReference type="ARBA" id="ARBA00004141"/>
    </source>
</evidence>
<name>A0ABR2JMM9_9PEZI</name>
<evidence type="ECO:0000313" key="9">
    <source>
        <dbReference type="Proteomes" id="UP001390339"/>
    </source>
</evidence>
<keyword evidence="2" id="KW-0813">Transport</keyword>
<evidence type="ECO:0000256" key="3">
    <source>
        <dbReference type="ARBA" id="ARBA00022692"/>
    </source>
</evidence>
<dbReference type="PANTHER" id="PTHR23502:SF51">
    <property type="entry name" value="QUINIDINE RESISTANCE PROTEIN 1-RELATED"/>
    <property type="match status" value="1"/>
</dbReference>
<dbReference type="PROSITE" id="PS00216">
    <property type="entry name" value="SUGAR_TRANSPORT_1"/>
    <property type="match status" value="1"/>
</dbReference>
<evidence type="ECO:0000259" key="7">
    <source>
        <dbReference type="PROSITE" id="PS50850"/>
    </source>
</evidence>
<feature type="transmembrane region" description="Helical" evidence="6">
    <location>
        <begin position="218"/>
        <end position="238"/>
    </location>
</feature>
<evidence type="ECO:0000256" key="4">
    <source>
        <dbReference type="ARBA" id="ARBA00022989"/>
    </source>
</evidence>
<accession>A0ABR2JMM9</accession>
<dbReference type="SUPFAM" id="SSF103473">
    <property type="entry name" value="MFS general substrate transporter"/>
    <property type="match status" value="1"/>
</dbReference>
<protein>
    <submittedName>
        <fullName evidence="8">Major facilitator superfamily transporter</fullName>
    </submittedName>
</protein>
<evidence type="ECO:0000256" key="2">
    <source>
        <dbReference type="ARBA" id="ARBA00022448"/>
    </source>
</evidence>
<feature type="transmembrane region" description="Helical" evidence="6">
    <location>
        <begin position="411"/>
        <end position="436"/>
    </location>
</feature>
<evidence type="ECO:0000313" key="8">
    <source>
        <dbReference type="EMBL" id="KAK8879942.1"/>
    </source>
</evidence>
<keyword evidence="5 6" id="KW-0472">Membrane</keyword>
<dbReference type="InterPro" id="IPR011701">
    <property type="entry name" value="MFS"/>
</dbReference>